<keyword evidence="10" id="KW-1185">Reference proteome</keyword>
<evidence type="ECO:0000313" key="12">
    <source>
        <dbReference type="RefSeq" id="XP_028991326.1"/>
    </source>
</evidence>
<dbReference type="PROSITE" id="PS50003">
    <property type="entry name" value="PH_DOMAIN"/>
    <property type="match status" value="1"/>
</dbReference>
<evidence type="ECO:0000313" key="10">
    <source>
        <dbReference type="Proteomes" id="UP000515150"/>
    </source>
</evidence>
<dbReference type="InterPro" id="IPR015042">
    <property type="entry name" value="BPS-dom"/>
</dbReference>
<evidence type="ECO:0000259" key="7">
    <source>
        <dbReference type="PROSITE" id="PS50001"/>
    </source>
</evidence>
<dbReference type="SMART" id="SM00314">
    <property type="entry name" value="RA"/>
    <property type="match status" value="1"/>
</dbReference>
<feature type="domain" description="PH" evidence="8">
    <location>
        <begin position="224"/>
        <end position="333"/>
    </location>
</feature>
<dbReference type="InterPro" id="IPR039664">
    <property type="entry name" value="GRB/APBB1IP"/>
</dbReference>
<dbReference type="InterPro" id="IPR000159">
    <property type="entry name" value="RA_dom"/>
</dbReference>
<comment type="similarity">
    <text evidence="2">Belongs to the GRB7/10/14 family.</text>
</comment>
<feature type="domain" description="Ras-associating" evidence="9">
    <location>
        <begin position="96"/>
        <end position="182"/>
    </location>
</feature>
<accession>A0A6P7L9Q0</accession>
<dbReference type="PANTHER" id="PTHR11243">
    <property type="entry name" value="GROWTH FACTOR RECEPTOR-BOUND PROTEIN"/>
    <property type="match status" value="1"/>
</dbReference>
<sequence length="529" mass="59157">MMMEVAGPWTEVFEGSEGSDHPGGGDALLGSSTLTLAPLVPDSPSVRRSQPILISSNRAKESLSASVPSIPNPFPELCSPSKSPVLISSLPPLTSDKHLIKVFGEDSHSRSVWVSPGATAREVCHLLVQTAHCSDQENWALLEVHPTLGLERCLEDHEVVLEVQATWSLKGDTRLMFCKNYAKYEFFRKPVLFFPESLISDSADGSRGMTSAELIQNLLRCGSCPEIQSFLHVKEPSRKSWKKVYFFLRRSGLYCSTKGSSKEPRHLQYVADVEDLNVYTVVNSRKLYGAPTDFTFCFKPSKNPVRVQDLKILCAENEQTRTSWTSAFRLFKYGKQLQCNYQLSKAAPRVLERKGSRLADSKSKSEASLVAMDFSGKAGGRVIQNPTEAQSAEREEGQAWRRREALRCSLPNLNSNARPSSIHRSQPWFHGGVSRTEAQRLIEKQGLVDGMFLIRDSQQHGQCFVLTLCYQLKTKHFLVIPCENGGRKYFTMDDGLTLFIDLLQLVEFHQINKGILPVCLKHPCVCVAL</sequence>
<dbReference type="InterPro" id="IPR011993">
    <property type="entry name" value="PH-like_dom_sf"/>
</dbReference>
<proteinExistence type="inferred from homology"/>
<dbReference type="InterPro" id="IPR001849">
    <property type="entry name" value="PH_domain"/>
</dbReference>
<evidence type="ECO:0000256" key="6">
    <source>
        <dbReference type="PROSITE-ProRule" id="PRU00191"/>
    </source>
</evidence>
<gene>
    <name evidence="11 12 13" type="primary">grb7</name>
</gene>
<dbReference type="FunFam" id="2.30.29.30:FF:000062">
    <property type="entry name" value="growth factor receptor-bound protein 10 isoform X1"/>
    <property type="match status" value="1"/>
</dbReference>
<feature type="domain" description="SH2" evidence="7">
    <location>
        <begin position="428"/>
        <end position="524"/>
    </location>
</feature>
<dbReference type="SUPFAM" id="SSF50729">
    <property type="entry name" value="PH domain-like"/>
    <property type="match status" value="1"/>
</dbReference>
<dbReference type="SUPFAM" id="SSF55550">
    <property type="entry name" value="SH2 domain"/>
    <property type="match status" value="1"/>
</dbReference>
<evidence type="ECO:0000259" key="9">
    <source>
        <dbReference type="PROSITE" id="PS50200"/>
    </source>
</evidence>
<dbReference type="KEGG" id="bspl:114846488"/>
<dbReference type="Pfam" id="PF08947">
    <property type="entry name" value="BPS"/>
    <property type="match status" value="1"/>
</dbReference>
<dbReference type="RefSeq" id="XP_028991326.1">
    <property type="nucleotide sequence ID" value="XM_029135493.3"/>
</dbReference>
<dbReference type="RefSeq" id="XP_055360390.1">
    <property type="nucleotide sequence ID" value="XM_055504415.1"/>
</dbReference>
<evidence type="ECO:0000313" key="11">
    <source>
        <dbReference type="RefSeq" id="XP_028991325.1"/>
    </source>
</evidence>
<dbReference type="Pfam" id="PF21989">
    <property type="entry name" value="RA_2"/>
    <property type="match status" value="1"/>
</dbReference>
<name>A0A6P7L9Q0_BETSP</name>
<dbReference type="AlphaFoldDB" id="A0A6P7L9Q0"/>
<dbReference type="Pfam" id="PF00017">
    <property type="entry name" value="SH2"/>
    <property type="match status" value="1"/>
</dbReference>
<keyword evidence="3" id="KW-0963">Cytoplasm</keyword>
<organism evidence="10 12">
    <name type="scientific">Betta splendens</name>
    <name type="common">Siamese fighting fish</name>
    <dbReference type="NCBI Taxonomy" id="158456"/>
    <lineage>
        <taxon>Eukaryota</taxon>
        <taxon>Metazoa</taxon>
        <taxon>Chordata</taxon>
        <taxon>Craniata</taxon>
        <taxon>Vertebrata</taxon>
        <taxon>Euteleostomi</taxon>
        <taxon>Actinopterygii</taxon>
        <taxon>Neopterygii</taxon>
        <taxon>Teleostei</taxon>
        <taxon>Neoteleostei</taxon>
        <taxon>Acanthomorphata</taxon>
        <taxon>Anabantaria</taxon>
        <taxon>Anabantiformes</taxon>
        <taxon>Anabantoidei</taxon>
        <taxon>Osphronemidae</taxon>
        <taxon>Betta</taxon>
    </lineage>
</organism>
<dbReference type="PRINTS" id="PR00401">
    <property type="entry name" value="SH2DOMAIN"/>
</dbReference>
<dbReference type="InterPro" id="IPR000980">
    <property type="entry name" value="SH2"/>
</dbReference>
<dbReference type="Pfam" id="PF00169">
    <property type="entry name" value="PH"/>
    <property type="match status" value="1"/>
</dbReference>
<dbReference type="InterPro" id="IPR036860">
    <property type="entry name" value="SH2_dom_sf"/>
</dbReference>
<dbReference type="Gene3D" id="3.10.20.90">
    <property type="entry name" value="Phosphatidylinositol 3-kinase Catalytic Subunit, Chain A, domain 1"/>
    <property type="match status" value="1"/>
</dbReference>
<evidence type="ECO:0000256" key="4">
    <source>
        <dbReference type="ARBA" id="ARBA00022553"/>
    </source>
</evidence>
<dbReference type="SMART" id="SM00252">
    <property type="entry name" value="SH2"/>
    <property type="match status" value="1"/>
</dbReference>
<dbReference type="CDD" id="cd01259">
    <property type="entry name" value="PH_APBB1IP"/>
    <property type="match status" value="1"/>
</dbReference>
<protein>
    <submittedName>
        <fullName evidence="11 12">Growth factor receptor-bound protein 7</fullName>
    </submittedName>
</protein>
<dbReference type="RefSeq" id="XP_028991325.1">
    <property type="nucleotide sequence ID" value="XM_029135492.3"/>
</dbReference>
<dbReference type="GeneID" id="114846488"/>
<dbReference type="Proteomes" id="UP000515150">
    <property type="component" value="Chromosome 19"/>
</dbReference>
<evidence type="ECO:0000256" key="3">
    <source>
        <dbReference type="ARBA" id="ARBA00022490"/>
    </source>
</evidence>
<comment type="subcellular location">
    <subcellularLocation>
        <location evidence="1">Cytoplasm</location>
    </subcellularLocation>
</comment>
<dbReference type="CTD" id="2886"/>
<dbReference type="SMART" id="SM00233">
    <property type="entry name" value="PH"/>
    <property type="match status" value="1"/>
</dbReference>
<dbReference type="Gene3D" id="3.30.505.10">
    <property type="entry name" value="SH2 domain"/>
    <property type="match status" value="1"/>
</dbReference>
<dbReference type="CDD" id="cd09944">
    <property type="entry name" value="SH2_Grb7_family"/>
    <property type="match status" value="1"/>
</dbReference>
<evidence type="ECO:0000256" key="2">
    <source>
        <dbReference type="ARBA" id="ARBA00006708"/>
    </source>
</evidence>
<evidence type="ECO:0000256" key="5">
    <source>
        <dbReference type="ARBA" id="ARBA00022999"/>
    </source>
</evidence>
<dbReference type="GeneTree" id="ENSGT00940000158710"/>
<keyword evidence="5 6" id="KW-0727">SH2 domain</keyword>
<evidence type="ECO:0000256" key="1">
    <source>
        <dbReference type="ARBA" id="ARBA00004496"/>
    </source>
</evidence>
<keyword evidence="11 12" id="KW-0675">Receptor</keyword>
<dbReference type="PROSITE" id="PS50001">
    <property type="entry name" value="SH2"/>
    <property type="match status" value="1"/>
</dbReference>
<dbReference type="PANTHER" id="PTHR11243:SF25">
    <property type="entry name" value="GROWTH FACTOR RECEPTOR-BOUND PROTEIN 7"/>
    <property type="match status" value="1"/>
</dbReference>
<evidence type="ECO:0000259" key="8">
    <source>
        <dbReference type="PROSITE" id="PS50003"/>
    </source>
</evidence>
<keyword evidence="4" id="KW-0597">Phosphoprotein</keyword>
<dbReference type="PROSITE" id="PS50200">
    <property type="entry name" value="RA"/>
    <property type="match status" value="1"/>
</dbReference>
<dbReference type="GO" id="GO:0005737">
    <property type="term" value="C:cytoplasm"/>
    <property type="evidence" value="ECO:0007669"/>
    <property type="project" value="UniProtKB-SubCell"/>
</dbReference>
<dbReference type="InterPro" id="IPR039665">
    <property type="entry name" value="PH_APBB1IP"/>
</dbReference>
<dbReference type="GO" id="GO:0007165">
    <property type="term" value="P:signal transduction"/>
    <property type="evidence" value="ECO:0007669"/>
    <property type="project" value="InterPro"/>
</dbReference>
<dbReference type="OrthoDB" id="6278443at2759"/>
<dbReference type="SUPFAM" id="SSF54236">
    <property type="entry name" value="Ubiquitin-like"/>
    <property type="match status" value="1"/>
</dbReference>
<reference evidence="11 12" key="1">
    <citation type="submission" date="2025-04" db="UniProtKB">
        <authorList>
            <consortium name="RefSeq"/>
        </authorList>
    </citation>
    <scope>IDENTIFICATION</scope>
</reference>
<dbReference type="Gene3D" id="2.30.29.30">
    <property type="entry name" value="Pleckstrin-homology domain (PH domain)/Phosphotyrosine-binding domain (PTB)"/>
    <property type="match status" value="1"/>
</dbReference>
<evidence type="ECO:0000313" key="13">
    <source>
        <dbReference type="RefSeq" id="XP_055360390.1"/>
    </source>
</evidence>
<dbReference type="InterPro" id="IPR029071">
    <property type="entry name" value="Ubiquitin-like_domsf"/>
</dbReference>